<protein>
    <submittedName>
        <fullName evidence="2">DUF3858 domain-containing protein</fullName>
    </submittedName>
</protein>
<dbReference type="Proteomes" id="UP000315995">
    <property type="component" value="Chromosome"/>
</dbReference>
<dbReference type="EMBL" id="CP041186">
    <property type="protein sequence ID" value="QDG51614.1"/>
    <property type="molecule type" value="Genomic_DNA"/>
</dbReference>
<feature type="chain" id="PRO_5030106415" evidence="1">
    <location>
        <begin position="23"/>
        <end position="1279"/>
    </location>
</feature>
<dbReference type="Gene3D" id="2.60.120.1130">
    <property type="match status" value="1"/>
</dbReference>
<evidence type="ECO:0000313" key="2">
    <source>
        <dbReference type="EMBL" id="QDG51614.1"/>
    </source>
</evidence>
<dbReference type="InterPro" id="IPR011990">
    <property type="entry name" value="TPR-like_helical_dom_sf"/>
</dbReference>
<accession>A0A5B8Y4G2</accession>
<dbReference type="Gene3D" id="1.25.40.10">
    <property type="entry name" value="Tetratricopeptide repeat domain"/>
    <property type="match status" value="1"/>
</dbReference>
<proteinExistence type="predicted"/>
<reference evidence="2 3" key="1">
    <citation type="submission" date="2019-06" db="EMBL/GenBank/DDBJ databases">
        <title>Persicimonas caeni gen. nov., sp. nov., a predatory bacterium isolated from solar saltern.</title>
        <authorList>
            <person name="Wang S."/>
        </authorList>
    </citation>
    <scope>NUCLEOTIDE SEQUENCE [LARGE SCALE GENOMIC DNA]</scope>
    <source>
        <strain evidence="2 3">YN101</strain>
    </source>
</reference>
<evidence type="ECO:0000256" key="1">
    <source>
        <dbReference type="SAM" id="SignalP"/>
    </source>
</evidence>
<evidence type="ECO:0000313" key="3">
    <source>
        <dbReference type="Proteomes" id="UP000315995"/>
    </source>
</evidence>
<organism evidence="2 3">
    <name type="scientific">Persicimonas caeni</name>
    <dbReference type="NCBI Taxonomy" id="2292766"/>
    <lineage>
        <taxon>Bacteria</taxon>
        <taxon>Deltaproteobacteria</taxon>
        <taxon>Bradymonadales</taxon>
        <taxon>Bradymonadaceae</taxon>
        <taxon>Persicimonas</taxon>
    </lineage>
</organism>
<dbReference type="OrthoDB" id="5476519at2"/>
<accession>A0A4Y6PTF0</accession>
<feature type="signal peptide" evidence="1">
    <location>
        <begin position="1"/>
        <end position="22"/>
    </location>
</feature>
<keyword evidence="3" id="KW-1185">Reference proteome</keyword>
<dbReference type="PROSITE" id="PS51257">
    <property type="entry name" value="PROKAR_LIPOPROTEIN"/>
    <property type="match status" value="1"/>
</dbReference>
<dbReference type="AlphaFoldDB" id="A0A4Y6PTF0"/>
<dbReference type="RefSeq" id="WP_141198094.1">
    <property type="nucleotide sequence ID" value="NZ_CP041186.1"/>
</dbReference>
<dbReference type="Gene3D" id="2.60.40.3140">
    <property type="match status" value="1"/>
</dbReference>
<name>A0A4Y6PTF0_PERCE</name>
<keyword evidence="1" id="KW-0732">Signal</keyword>
<sequence>MKYTSRISFTLAAALFAASCTSGPQTRTDRYDFPAETRASRTLDTWFANNGDGVDYSAPVDKKAPIEQVFALAEVAHWDGDVERAGELYLRMLQREPAHPLNRFAAARLYALRDELVDFHDRLEPVLAEIQFGDVEPMAAVYLSLIGQQVSWNGWKKSDTEEPFSGDALGFPSRWMTTPVLSHWRLLDFDRKFGVEDESAFQHKYLSPYVAEDVPANYETVRPFVANGINLSPSFDRSGVHYMETFATVEPPGPGDKQGEDKRSYLLYTSFSGAAKVWIDGELVIEREEGEYGTSKRLRRIELSPGEHRILVKLAYQRGYRDWFDFALLEDDATALSGSGVTFREMPQEGASQGTVTLASDQKLPSELEPLMVAPEDVEDASDTELFLTASASYMDLEPTYFDAAFKELMRRHKDFAPGYVLRSKQTQTLWEVPSRIRDSRTLSDIRRAHRLDPDSIDNSVRLIEWLRSQGTNERELRELLEATRDAAVTEDGELRNVEPLIEWADWLSDQGYAESAEKAWKAVLDVAPANCKAAGELQQLYYHRSYFPPLDGLIAEPEKCPSLAETLAFERNDMPDERLAVYRKRAKRYPYNSSAQINYADELIAQGRAGEAKKVLLAGKERMPWALNVWNKLANQTLAEEGKDAAVAVIQEAIDHNGSSGWLQWRMSILENDIPLESLMPDGLEAARVEVERAKEQGEGYASDEAYYVVDFAARKYFDDGSSVTLTHNLVRVLTKNAIDRFGEFDAPNDARLVLARTVKADGSTRVPQETTGKDTLSMPGLAPGDFVETAYVQYSPPESLSKTARDGMRFFFKMANISSLHSEYVILGTDGEFLRENGAPEAEKIKTEEGEGVRFVRTDSPRPRSEPSTVSWDEYLPWVQLFRKGTTVGEFEASRRAYVDTIRDSMKISRGLDAQIAKWRKGLEPGSDEEVKELFYRVSKWFPDPSLTDFGKDASHALAERDGSPLLVLKAAYDKAGIPAHIYMAKSRFAHPKEFPTGEMGKYRSPLLEVQMPDGKSAWLSPSGPDAMFGAIGLSVLGQPAVCITCEEPTKKTVPADGHRDPTRTVDVSAELTENGTLSGTATMTYEGIRAFVIRSSLRSRADESARRKYVDLMLSNQVPGASLASFEIEGEKTPDKPLVISAKFERPFFAREVKPGVMKVETALFREPVAQAYAELSTRTTPMMVRYQRDHDYSFHVKLPEGWRAKLRSQTGEWTLDSKWGKFSRSAGLTAGQLGITSSIDMPIQRVQPDEYKKFQQWAVGVERSSLLFLTLEKQN</sequence>
<dbReference type="SUPFAM" id="SSF48452">
    <property type="entry name" value="TPR-like"/>
    <property type="match status" value="1"/>
</dbReference>
<gene>
    <name evidence="2" type="ORF">FIV42_12905</name>
</gene>